<dbReference type="HOGENOM" id="CLU_1754571_0_0_1"/>
<dbReference type="EMBL" id="GL376621">
    <property type="status" value="NOT_ANNOTATED_CDS"/>
    <property type="molecule type" value="Genomic_DNA"/>
</dbReference>
<dbReference type="PANTHER" id="PTHR24114:SF2">
    <property type="entry name" value="F-BOX DOMAIN-CONTAINING PROTEIN-RELATED"/>
    <property type="match status" value="1"/>
</dbReference>
<dbReference type="InterPro" id="IPR052394">
    <property type="entry name" value="LRR-containing"/>
</dbReference>
<dbReference type="PANTHER" id="PTHR24114">
    <property type="entry name" value="LEUCINE RICH REPEAT FAMILY PROTEIN"/>
    <property type="match status" value="1"/>
</dbReference>
<evidence type="ECO:0000313" key="2">
    <source>
        <dbReference type="Proteomes" id="UP000019132"/>
    </source>
</evidence>
<dbReference type="InParanoid" id="K3X3Z9"/>
<name>K3X3Z9_GLOUD</name>
<dbReference type="SMART" id="SM00368">
    <property type="entry name" value="LRR_RI"/>
    <property type="match status" value="3"/>
</dbReference>
<dbReference type="InterPro" id="IPR001611">
    <property type="entry name" value="Leu-rich_rpt"/>
</dbReference>
<reference evidence="2" key="2">
    <citation type="submission" date="2010-04" db="EMBL/GenBank/DDBJ databases">
        <authorList>
            <person name="Buell R."/>
            <person name="Hamilton J."/>
            <person name="Hostetler J."/>
        </authorList>
    </citation>
    <scope>NUCLEOTIDE SEQUENCE [LARGE SCALE GENOMIC DNA]</scope>
    <source>
        <strain evidence="2">DAOM:BR144</strain>
    </source>
</reference>
<proteinExistence type="predicted"/>
<dbReference type="VEuPathDB" id="FungiDB:PYU1_G011922"/>
<sequence length="149" mass="15772">MHYCSNCPVQKLIFYNAALDVAHAVKLSHLLHPPSSNIVSLVLGNIQLRVSAVVAIAGALCHGFSKLEQLVLESCEIGSVGAAALFEALCHNKSLWKLDLSKNHISDSICGTLGQALLVNDRLAVLCLSDNALTDRGVLGFLAPALQCA</sequence>
<reference evidence="2" key="1">
    <citation type="journal article" date="2010" name="Genome Biol.">
        <title>Genome sequence of the necrotrophic plant pathogen Pythium ultimum reveals original pathogenicity mechanisms and effector repertoire.</title>
        <authorList>
            <person name="Levesque C.A."/>
            <person name="Brouwer H."/>
            <person name="Cano L."/>
            <person name="Hamilton J.P."/>
            <person name="Holt C."/>
            <person name="Huitema E."/>
            <person name="Raffaele S."/>
            <person name="Robideau G.P."/>
            <person name="Thines M."/>
            <person name="Win J."/>
            <person name="Zerillo M.M."/>
            <person name="Beakes G.W."/>
            <person name="Boore J.L."/>
            <person name="Busam D."/>
            <person name="Dumas B."/>
            <person name="Ferriera S."/>
            <person name="Fuerstenberg S.I."/>
            <person name="Gachon C.M."/>
            <person name="Gaulin E."/>
            <person name="Govers F."/>
            <person name="Grenville-Briggs L."/>
            <person name="Horner N."/>
            <person name="Hostetler J."/>
            <person name="Jiang R.H."/>
            <person name="Johnson J."/>
            <person name="Krajaejun T."/>
            <person name="Lin H."/>
            <person name="Meijer H.J."/>
            <person name="Moore B."/>
            <person name="Morris P."/>
            <person name="Phuntmart V."/>
            <person name="Puiu D."/>
            <person name="Shetty J."/>
            <person name="Stajich J.E."/>
            <person name="Tripathy S."/>
            <person name="Wawra S."/>
            <person name="van West P."/>
            <person name="Whitty B.R."/>
            <person name="Coutinho P.M."/>
            <person name="Henrissat B."/>
            <person name="Martin F."/>
            <person name="Thomas P.D."/>
            <person name="Tyler B.M."/>
            <person name="De Vries R.P."/>
            <person name="Kamoun S."/>
            <person name="Yandell M."/>
            <person name="Tisserat N."/>
            <person name="Buell C.R."/>
        </authorList>
    </citation>
    <scope>NUCLEOTIDE SEQUENCE</scope>
    <source>
        <strain evidence="2">DAOM:BR144</strain>
    </source>
</reference>
<dbReference type="Pfam" id="PF13516">
    <property type="entry name" value="LRR_6"/>
    <property type="match status" value="2"/>
</dbReference>
<dbReference type="eggNOG" id="ENOG502R3AN">
    <property type="taxonomic scope" value="Eukaryota"/>
</dbReference>
<reference evidence="1" key="3">
    <citation type="submission" date="2015-02" db="UniProtKB">
        <authorList>
            <consortium name="EnsemblProtists"/>
        </authorList>
    </citation>
    <scope>IDENTIFICATION</scope>
    <source>
        <strain evidence="1">DAOM BR144</strain>
    </source>
</reference>
<dbReference type="EnsemblProtists" id="PYU1_T011948">
    <property type="protein sequence ID" value="PYU1_T011948"/>
    <property type="gene ID" value="PYU1_G011922"/>
</dbReference>
<dbReference type="Proteomes" id="UP000019132">
    <property type="component" value="Unassembled WGS sequence"/>
</dbReference>
<dbReference type="InterPro" id="IPR032675">
    <property type="entry name" value="LRR_dom_sf"/>
</dbReference>
<organism evidence="1 2">
    <name type="scientific">Globisporangium ultimum (strain ATCC 200006 / CBS 805.95 / DAOM BR144)</name>
    <name type="common">Pythium ultimum</name>
    <dbReference type="NCBI Taxonomy" id="431595"/>
    <lineage>
        <taxon>Eukaryota</taxon>
        <taxon>Sar</taxon>
        <taxon>Stramenopiles</taxon>
        <taxon>Oomycota</taxon>
        <taxon>Peronosporomycetes</taxon>
        <taxon>Pythiales</taxon>
        <taxon>Pythiaceae</taxon>
        <taxon>Globisporangium</taxon>
    </lineage>
</organism>
<dbReference type="STRING" id="431595.K3X3Z9"/>
<dbReference type="SUPFAM" id="SSF52047">
    <property type="entry name" value="RNI-like"/>
    <property type="match status" value="1"/>
</dbReference>
<dbReference type="Gene3D" id="3.80.10.10">
    <property type="entry name" value="Ribonuclease Inhibitor"/>
    <property type="match status" value="1"/>
</dbReference>
<dbReference type="AlphaFoldDB" id="K3X3Z9"/>
<protein>
    <submittedName>
        <fullName evidence="1">Uncharacterized protein</fullName>
    </submittedName>
</protein>
<keyword evidence="2" id="KW-1185">Reference proteome</keyword>
<accession>K3X3Z9</accession>
<evidence type="ECO:0000313" key="1">
    <source>
        <dbReference type="EnsemblProtists" id="PYU1_T011948"/>
    </source>
</evidence>